<feature type="compositionally biased region" description="Basic and acidic residues" evidence="1">
    <location>
        <begin position="17"/>
        <end position="33"/>
    </location>
</feature>
<name>A0A3A3YXK0_9ACTN</name>
<evidence type="ECO:0000313" key="3">
    <source>
        <dbReference type="Proteomes" id="UP000265614"/>
    </source>
</evidence>
<comment type="caution">
    <text evidence="2">The sequence shown here is derived from an EMBL/GenBank/DDBJ whole genome shotgun (WGS) entry which is preliminary data.</text>
</comment>
<keyword evidence="3" id="KW-1185">Reference proteome</keyword>
<dbReference type="OrthoDB" id="5185438at2"/>
<protein>
    <submittedName>
        <fullName evidence="2">Uncharacterized protein</fullName>
    </submittedName>
</protein>
<dbReference type="EMBL" id="QZEZ01000003">
    <property type="protein sequence ID" value="RJK96378.1"/>
    <property type="molecule type" value="Genomic_DNA"/>
</dbReference>
<feature type="compositionally biased region" description="Pro residues" evidence="1">
    <location>
        <begin position="242"/>
        <end position="252"/>
    </location>
</feature>
<gene>
    <name evidence="2" type="ORF">D5H78_09085</name>
</gene>
<dbReference type="AlphaFoldDB" id="A0A3A3YXK0"/>
<evidence type="ECO:0000256" key="1">
    <source>
        <dbReference type="SAM" id="MobiDB-lite"/>
    </source>
</evidence>
<feature type="region of interest" description="Disordered" evidence="1">
    <location>
        <begin position="14"/>
        <end position="33"/>
    </location>
</feature>
<evidence type="ECO:0000313" key="2">
    <source>
        <dbReference type="EMBL" id="RJK96378.1"/>
    </source>
</evidence>
<accession>A0A3A3YXK0</accession>
<proteinExistence type="predicted"/>
<reference evidence="2 3" key="1">
    <citation type="submission" date="2018-09" db="EMBL/GenBank/DDBJ databases">
        <title>YIM 75000 draft genome.</title>
        <authorList>
            <person name="Tang S."/>
            <person name="Feng Y."/>
        </authorList>
    </citation>
    <scope>NUCLEOTIDE SEQUENCE [LARGE SCALE GENOMIC DNA]</scope>
    <source>
        <strain evidence="2 3">YIM 75000</strain>
    </source>
</reference>
<sequence length="698" mass="74234">MLAQLVVPLVPPGASGVEEHLPAADRREGPLLPDRSDPTLTWYVPSAALVVPDPSFSFAARRVGADRDGDPFHAARLELGVRLDEPPEVARARAERPGTTYRAVPLLDLDAELHLPWTDAAGQPQAVRVPAAVDPAPDGTHRIVVDGLLGPDVVLCYTQLRLLHAAELHLALRYRAVRTRSRRPWWPRRLPVLDELRPPRPLRPVRAVPPGRPVREPLVAGALRRPLEDVLDRRPRREPLEPPEPVEPVEPPEPVERAVVVEEHEQQVVRLADALARGDHPQRYTLQVGGTTRTIVDEADLAEFRTARSEYVELASLGDVSARFPSVRRVYAGRVTGTVVVVPAEYALVRSAAGCAALCQALVDPQAGGGQGSRFALVLGLAPRVDPVDLAGLAREVATAPELAGLVPRLTLPRGLDPRHPATLATPFASGATFTEGADPGTVVLTLDVRDDATPAVNKVNLLLGALAGSVRNALTGELAVRVDDVLEVPVRTAVTLDLHATSGSDDVTVQPADGAGTGVVLVNRTPYDLDVVRSAAVTDAGLDVAPVGQRLAPGASLALAAPPGAPVLVSRELALPPVVPKTELGRYVSFQVETVQQVRYVLGVNATGLDLAALGVEELRVEVTLADHPRLAVPPLVLTPARRADSVQVLVPVGSVVQGLGAHLVLRVRTAAGTRDVPHEHDFWQDPVLVLEAGALG</sequence>
<dbReference type="Proteomes" id="UP000265614">
    <property type="component" value="Unassembled WGS sequence"/>
</dbReference>
<feature type="region of interest" description="Disordered" evidence="1">
    <location>
        <begin position="230"/>
        <end position="252"/>
    </location>
</feature>
<organism evidence="2 3">
    <name type="scientific">Vallicoccus soli</name>
    <dbReference type="NCBI Taxonomy" id="2339232"/>
    <lineage>
        <taxon>Bacteria</taxon>
        <taxon>Bacillati</taxon>
        <taxon>Actinomycetota</taxon>
        <taxon>Actinomycetes</taxon>
        <taxon>Motilibacterales</taxon>
        <taxon>Vallicoccaceae</taxon>
        <taxon>Vallicoccus</taxon>
    </lineage>
</organism>
<feature type="compositionally biased region" description="Basic and acidic residues" evidence="1">
    <location>
        <begin position="230"/>
        <end position="240"/>
    </location>
</feature>